<gene>
    <name evidence="2" type="ORF">H5J25_13525</name>
</gene>
<protein>
    <submittedName>
        <fullName evidence="2">Lactoylglutathione lyase</fullName>
    </submittedName>
</protein>
<dbReference type="SUPFAM" id="SSF54593">
    <property type="entry name" value="Glyoxalase/Bleomycin resistance protein/Dihydroxybiphenyl dioxygenase"/>
    <property type="match status" value="1"/>
</dbReference>
<dbReference type="GO" id="GO:0016829">
    <property type="term" value="F:lyase activity"/>
    <property type="evidence" value="ECO:0007669"/>
    <property type="project" value="UniProtKB-KW"/>
</dbReference>
<dbReference type="Pfam" id="PF00903">
    <property type="entry name" value="Glyoxalase"/>
    <property type="match status" value="1"/>
</dbReference>
<dbReference type="Gene3D" id="3.10.180.10">
    <property type="entry name" value="2,3-Dihydroxybiphenyl 1,2-Dioxygenase, domain 1"/>
    <property type="match status" value="1"/>
</dbReference>
<dbReference type="PROSITE" id="PS51819">
    <property type="entry name" value="VOC"/>
    <property type="match status" value="1"/>
</dbReference>
<dbReference type="InterPro" id="IPR004360">
    <property type="entry name" value="Glyas_Fos-R_dOase_dom"/>
</dbReference>
<dbReference type="AlphaFoldDB" id="A0A974NT41"/>
<organism evidence="2 3">
    <name type="scientific">Sphingomonas aliaeris</name>
    <dbReference type="NCBI Taxonomy" id="2759526"/>
    <lineage>
        <taxon>Bacteria</taxon>
        <taxon>Pseudomonadati</taxon>
        <taxon>Pseudomonadota</taxon>
        <taxon>Alphaproteobacteria</taxon>
        <taxon>Sphingomonadales</taxon>
        <taxon>Sphingomonadaceae</taxon>
        <taxon>Sphingomonas</taxon>
    </lineage>
</organism>
<proteinExistence type="predicted"/>
<keyword evidence="2" id="KW-0456">Lyase</keyword>
<name>A0A974NT41_9SPHN</name>
<dbReference type="RefSeq" id="WP_202091816.1">
    <property type="nucleotide sequence ID" value="NZ_CP061035.1"/>
</dbReference>
<dbReference type="EMBL" id="CP061035">
    <property type="protein sequence ID" value="QQV76475.1"/>
    <property type="molecule type" value="Genomic_DNA"/>
</dbReference>
<reference evidence="3" key="1">
    <citation type="submission" date="2020-09" db="EMBL/GenBank/DDBJ databases">
        <title>Sphingomonas sp., a new species isolated from pork steak.</title>
        <authorList>
            <person name="Heidler von Heilborn D."/>
        </authorList>
    </citation>
    <scope>NUCLEOTIDE SEQUENCE [LARGE SCALE GENOMIC DNA]</scope>
</reference>
<dbReference type="KEGG" id="sari:H5J25_13525"/>
<evidence type="ECO:0000259" key="1">
    <source>
        <dbReference type="PROSITE" id="PS51819"/>
    </source>
</evidence>
<keyword evidence="3" id="KW-1185">Reference proteome</keyword>
<dbReference type="InterPro" id="IPR037523">
    <property type="entry name" value="VOC_core"/>
</dbReference>
<dbReference type="Proteomes" id="UP000595894">
    <property type="component" value="Chromosome"/>
</dbReference>
<feature type="domain" description="VOC" evidence="1">
    <location>
        <begin position="3"/>
        <end position="127"/>
    </location>
</feature>
<sequence>MPKMIFVNLPVTDVARSTAFYEKIGMQKNPKFSNDQAVSMVWSDTIYFMLLNHAFYATFTNKQIIDAHTTSGALISLALDSREEVDAIAAAAIAAGGTEVHDAEDLGFMYSRAFADPDGHGFGPFWMDPAAAEAGPPDMAHDATAA</sequence>
<evidence type="ECO:0000313" key="3">
    <source>
        <dbReference type="Proteomes" id="UP000595894"/>
    </source>
</evidence>
<accession>A0A974NT41</accession>
<dbReference type="PANTHER" id="PTHR36503:SF2">
    <property type="entry name" value="BLR2408 PROTEIN"/>
    <property type="match status" value="1"/>
</dbReference>
<dbReference type="PANTHER" id="PTHR36503">
    <property type="entry name" value="BLR2520 PROTEIN"/>
    <property type="match status" value="1"/>
</dbReference>
<dbReference type="InterPro" id="IPR029068">
    <property type="entry name" value="Glyas_Bleomycin-R_OHBP_Dase"/>
</dbReference>
<evidence type="ECO:0000313" key="2">
    <source>
        <dbReference type="EMBL" id="QQV76475.1"/>
    </source>
</evidence>